<proteinExistence type="predicted"/>
<dbReference type="SUPFAM" id="SSF53474">
    <property type="entry name" value="alpha/beta-Hydrolases"/>
    <property type="match status" value="1"/>
</dbReference>
<dbReference type="Pfam" id="PF01738">
    <property type="entry name" value="DLH"/>
    <property type="match status" value="1"/>
</dbReference>
<accession>A0A9P9WT54</accession>
<evidence type="ECO:0000259" key="1">
    <source>
        <dbReference type="Pfam" id="PF01738"/>
    </source>
</evidence>
<reference evidence="2" key="1">
    <citation type="submission" date="2021-03" db="EMBL/GenBank/DDBJ databases">
        <title>Revisited historic fungal species revealed as producer of novel bioactive compounds through whole genome sequencing and comparative genomics.</title>
        <authorList>
            <person name="Vignolle G.A."/>
            <person name="Hochenegger N."/>
            <person name="Mach R.L."/>
            <person name="Mach-Aigner A.R."/>
            <person name="Javad Rahimi M."/>
            <person name="Salim K.A."/>
            <person name="Chan C.M."/>
            <person name="Lim L.B.L."/>
            <person name="Cai F."/>
            <person name="Druzhinina I.S."/>
            <person name="U'Ren J.M."/>
            <person name="Derntl C."/>
        </authorList>
    </citation>
    <scope>NUCLEOTIDE SEQUENCE</scope>
    <source>
        <strain evidence="2">TUCIM 5799</strain>
    </source>
</reference>
<dbReference type="PANTHER" id="PTHR17630">
    <property type="entry name" value="DIENELACTONE HYDROLASE"/>
    <property type="match status" value="1"/>
</dbReference>
<evidence type="ECO:0000313" key="2">
    <source>
        <dbReference type="EMBL" id="KAI1877739.1"/>
    </source>
</evidence>
<keyword evidence="3" id="KW-1185">Reference proteome</keyword>
<dbReference type="Gene3D" id="3.40.50.1820">
    <property type="entry name" value="alpha/beta hydrolase"/>
    <property type="match status" value="1"/>
</dbReference>
<dbReference type="Proteomes" id="UP000829685">
    <property type="component" value="Unassembled WGS sequence"/>
</dbReference>
<sequence length="248" mass="27459">MSILACCVQGFEWDGTPTGRVGKLANNPAYISGDNKDAAVLIVSDILGWTLPNTRLLADHYAREANVTVYVPDFFAGEVLPMEPINKGRFHEVDLGGFLTRNSRENREPEIIECTRALRAQYKKVAAAGFCYGGWACLRLGAKEHQPALVDCIVIGQPSHVVEKDIDEVAVPVQILAPETDMLYTDDLKLHTFVTLQKTGVPFDYHHFPGVEHGCLVRGDETKEGEREAMVRGKTAAIGWIKQYLFAD</sequence>
<name>A0A9P9WT54_9PEZI</name>
<dbReference type="EMBL" id="JAFIMR010000006">
    <property type="protein sequence ID" value="KAI1877739.1"/>
    <property type="molecule type" value="Genomic_DNA"/>
</dbReference>
<protein>
    <recommendedName>
        <fullName evidence="1">Dienelactone hydrolase domain-containing protein</fullName>
    </recommendedName>
</protein>
<feature type="domain" description="Dienelactone hydrolase" evidence="1">
    <location>
        <begin position="35"/>
        <end position="245"/>
    </location>
</feature>
<dbReference type="GO" id="GO:0016787">
    <property type="term" value="F:hydrolase activity"/>
    <property type="evidence" value="ECO:0007669"/>
    <property type="project" value="InterPro"/>
</dbReference>
<comment type="caution">
    <text evidence="2">The sequence shown here is derived from an EMBL/GenBank/DDBJ whole genome shotgun (WGS) entry which is preliminary data.</text>
</comment>
<dbReference type="AlphaFoldDB" id="A0A9P9WT54"/>
<gene>
    <name evidence="2" type="ORF">JX265_003747</name>
</gene>
<evidence type="ECO:0000313" key="3">
    <source>
        <dbReference type="Proteomes" id="UP000829685"/>
    </source>
</evidence>
<organism evidence="2 3">
    <name type="scientific">Neoarthrinium moseri</name>
    <dbReference type="NCBI Taxonomy" id="1658444"/>
    <lineage>
        <taxon>Eukaryota</taxon>
        <taxon>Fungi</taxon>
        <taxon>Dikarya</taxon>
        <taxon>Ascomycota</taxon>
        <taxon>Pezizomycotina</taxon>
        <taxon>Sordariomycetes</taxon>
        <taxon>Xylariomycetidae</taxon>
        <taxon>Amphisphaeriales</taxon>
        <taxon>Apiosporaceae</taxon>
        <taxon>Neoarthrinium</taxon>
    </lineage>
</organism>
<dbReference type="InterPro" id="IPR002925">
    <property type="entry name" value="Dienelactn_hydro"/>
</dbReference>
<dbReference type="PANTHER" id="PTHR17630:SF55">
    <property type="entry name" value="DIENELACTONE HYDROLASE FAMILY PROTEIN (AFU_ORTHOLOGUE AFUA_1G01900)"/>
    <property type="match status" value="1"/>
</dbReference>
<dbReference type="InterPro" id="IPR029058">
    <property type="entry name" value="AB_hydrolase_fold"/>
</dbReference>